<comment type="caution">
    <text evidence="2">The sequence shown here is derived from an EMBL/GenBank/DDBJ whole genome shotgun (WGS) entry which is preliminary data.</text>
</comment>
<proteinExistence type="predicted"/>
<dbReference type="Pfam" id="PF13399">
    <property type="entry name" value="LytR_C"/>
    <property type="match status" value="1"/>
</dbReference>
<dbReference type="EMBL" id="AUZY01004909">
    <property type="protein sequence ID" value="EQD61268.1"/>
    <property type="molecule type" value="Genomic_DNA"/>
</dbReference>
<reference evidence="2" key="2">
    <citation type="journal article" date="2014" name="ISME J.">
        <title>Microbial stratification in low pH oxic and suboxic macroscopic growths along an acid mine drainage.</title>
        <authorList>
            <person name="Mendez-Garcia C."/>
            <person name="Mesa V."/>
            <person name="Sprenger R.R."/>
            <person name="Richter M."/>
            <person name="Diez M.S."/>
            <person name="Solano J."/>
            <person name="Bargiela R."/>
            <person name="Golyshina O.V."/>
            <person name="Manteca A."/>
            <person name="Ramos J.L."/>
            <person name="Gallego J.R."/>
            <person name="Llorente I."/>
            <person name="Martins Dos Santos V.A."/>
            <person name="Jensen O.N."/>
            <person name="Pelaez A.I."/>
            <person name="Sanchez J."/>
            <person name="Ferrer M."/>
        </authorList>
    </citation>
    <scope>NUCLEOTIDE SEQUENCE</scope>
</reference>
<organism evidence="2">
    <name type="scientific">mine drainage metagenome</name>
    <dbReference type="NCBI Taxonomy" id="410659"/>
    <lineage>
        <taxon>unclassified sequences</taxon>
        <taxon>metagenomes</taxon>
        <taxon>ecological metagenomes</taxon>
    </lineage>
</organism>
<accession>T1AY40</accession>
<feature type="domain" description="LytR/CpsA/Psr regulator C-terminal" evidence="1">
    <location>
        <begin position="183"/>
        <end position="218"/>
    </location>
</feature>
<gene>
    <name evidence="2" type="ORF">B1B_07693</name>
</gene>
<feature type="non-terminal residue" evidence="2">
    <location>
        <position position="226"/>
    </location>
</feature>
<sequence>MPVFDAYSGLNIPRAGCVHLDGYHALQVVRARHLQYRPASVTTTNHAYWPYELQSDLGRINRDHEFLRVLASSVAKQGLGNPVTDFRLVNSVAGQLEFDNAFTTSDMVHLLLTFHSAKINSAPQLTIPVSVGPNTSYIYAGYPKGEIEFPSLVPDLHAIDQFLQISPDTNTLTGQPLPRPSAVTVSVVNGSGVANIAATTLSSLEALGFRGAGTGNTPVLASQLET</sequence>
<evidence type="ECO:0000259" key="1">
    <source>
        <dbReference type="Pfam" id="PF13399"/>
    </source>
</evidence>
<dbReference type="InterPro" id="IPR027381">
    <property type="entry name" value="LytR/CpsA/Psr_C"/>
</dbReference>
<dbReference type="Gene3D" id="3.30.70.2390">
    <property type="match status" value="1"/>
</dbReference>
<name>T1AY40_9ZZZZ</name>
<dbReference type="Gene3D" id="3.40.630.190">
    <property type="entry name" value="LCP protein"/>
    <property type="match status" value="1"/>
</dbReference>
<dbReference type="AlphaFoldDB" id="T1AY40"/>
<evidence type="ECO:0000313" key="2">
    <source>
        <dbReference type="EMBL" id="EQD61268.1"/>
    </source>
</evidence>
<protein>
    <submittedName>
        <fullName evidence="2">Transcriptional regulator</fullName>
    </submittedName>
</protein>
<reference evidence="2" key="1">
    <citation type="submission" date="2013-08" db="EMBL/GenBank/DDBJ databases">
        <authorList>
            <person name="Mendez C."/>
            <person name="Richter M."/>
            <person name="Ferrer M."/>
            <person name="Sanchez J."/>
        </authorList>
    </citation>
    <scope>NUCLEOTIDE SEQUENCE</scope>
</reference>